<dbReference type="Proteomes" id="UP000006001">
    <property type="component" value="Unassembled WGS sequence"/>
</dbReference>
<dbReference type="Pfam" id="PF14567">
    <property type="entry name" value="SUKH_5"/>
    <property type="match status" value="1"/>
</dbReference>
<dbReference type="SMART" id="SM00860">
    <property type="entry name" value="SMI1_KNR4"/>
    <property type="match status" value="1"/>
</dbReference>
<dbReference type="HOGENOM" id="CLU_139788_2_0_11"/>
<sequence length="137" mass="15530">MNGRINDLMTRLGDKGSFTKVAPTQEMLAEVEEKLGFIVPEQFLEYLNIYSHGGIGFEILGVGFDGSISFLEETLEYREDGLPDSLLVIESCDEWLYCIDVNTGEVVSWSIDEDPRVEYACFDDYLVDRLNDAIENL</sequence>
<evidence type="ECO:0000313" key="3">
    <source>
        <dbReference type="Proteomes" id="UP000006001"/>
    </source>
</evidence>
<evidence type="ECO:0000259" key="1">
    <source>
        <dbReference type="SMART" id="SM00860"/>
    </source>
</evidence>
<protein>
    <submittedName>
        <fullName evidence="2">SMI1 / KNR4 family protein</fullName>
    </submittedName>
</protein>
<evidence type="ECO:0000313" key="2">
    <source>
        <dbReference type="EMBL" id="EEZ62282.1"/>
    </source>
</evidence>
<gene>
    <name evidence="2" type="ORF">HMPREF0762_00380</name>
</gene>
<proteinExistence type="predicted"/>
<comment type="caution">
    <text evidence="2">The sequence shown here is derived from an EMBL/GenBank/DDBJ whole genome shotgun (WGS) entry which is preliminary data.</text>
</comment>
<dbReference type="AlphaFoldDB" id="D0WEZ4"/>
<dbReference type="STRING" id="649764.HMPREF0762_00380"/>
<dbReference type="EMBL" id="ACUX02000004">
    <property type="protein sequence ID" value="EEZ62282.1"/>
    <property type="molecule type" value="Genomic_DNA"/>
</dbReference>
<dbReference type="RefSeq" id="WP_006361624.1">
    <property type="nucleotide sequence ID" value="NZ_GG700630.1"/>
</dbReference>
<dbReference type="InterPro" id="IPR018958">
    <property type="entry name" value="Knr4/Smi1-like_dom"/>
</dbReference>
<reference evidence="2" key="1">
    <citation type="submission" date="2009-10" db="EMBL/GenBank/DDBJ databases">
        <authorList>
            <person name="Weinstock G."/>
            <person name="Sodergren E."/>
            <person name="Clifton S."/>
            <person name="Fulton L."/>
            <person name="Fulton B."/>
            <person name="Courtney L."/>
            <person name="Fronick C."/>
            <person name="Harrison M."/>
            <person name="Strong C."/>
            <person name="Farmer C."/>
            <person name="Delahaunty K."/>
            <person name="Markovic C."/>
            <person name="Hall O."/>
            <person name="Minx P."/>
            <person name="Tomlinson C."/>
            <person name="Mitreva M."/>
            <person name="Nelson J."/>
            <person name="Hou S."/>
            <person name="Wollam A."/>
            <person name="Pepin K.H."/>
            <person name="Johnson M."/>
            <person name="Bhonagiri V."/>
            <person name="Nash W.E."/>
            <person name="Warren W."/>
            <person name="Chinwalla A."/>
            <person name="Mardis E.R."/>
            <person name="Wilson R.K."/>
        </authorList>
    </citation>
    <scope>NUCLEOTIDE SEQUENCE [LARGE SCALE GENOMIC DNA]</scope>
    <source>
        <strain evidence="2">ATCC 700122</strain>
    </source>
</reference>
<keyword evidence="3" id="KW-1185">Reference proteome</keyword>
<feature type="domain" description="Knr4/Smi1-like" evidence="1">
    <location>
        <begin position="22"/>
        <end position="128"/>
    </location>
</feature>
<accession>D0WEZ4</accession>
<dbReference type="OrthoDB" id="5880263at2"/>
<dbReference type="SUPFAM" id="SSF160631">
    <property type="entry name" value="SMI1/KNR4-like"/>
    <property type="match status" value="1"/>
</dbReference>
<dbReference type="GeneID" id="85007028"/>
<name>D0WEZ4_SLAES</name>
<dbReference type="Gene3D" id="3.40.1580.10">
    <property type="entry name" value="SMI1/KNR4-like"/>
    <property type="match status" value="1"/>
</dbReference>
<organism evidence="2 3">
    <name type="scientific">Slackia exigua (strain ATCC 700122 / DSM 15923 / CIP 105133 / JCM 11022 / KCTC 5966 / S-7)</name>
    <dbReference type="NCBI Taxonomy" id="649764"/>
    <lineage>
        <taxon>Bacteria</taxon>
        <taxon>Bacillati</taxon>
        <taxon>Actinomycetota</taxon>
        <taxon>Coriobacteriia</taxon>
        <taxon>Eggerthellales</taxon>
        <taxon>Eggerthellaceae</taxon>
        <taxon>Slackia</taxon>
    </lineage>
</organism>
<dbReference type="InterPro" id="IPR037883">
    <property type="entry name" value="Knr4/Smi1-like_sf"/>
</dbReference>